<evidence type="ECO:0000256" key="1">
    <source>
        <dbReference type="SAM" id="MobiDB-lite"/>
    </source>
</evidence>
<reference evidence="3" key="1">
    <citation type="submission" date="2021-01" db="EMBL/GenBank/DDBJ databases">
        <authorList>
            <person name="Corre E."/>
            <person name="Pelletier E."/>
            <person name="Niang G."/>
            <person name="Scheremetjew M."/>
            <person name="Finn R."/>
            <person name="Kale V."/>
            <person name="Holt S."/>
            <person name="Cochrane G."/>
            <person name="Meng A."/>
            <person name="Brown T."/>
            <person name="Cohen L."/>
        </authorList>
    </citation>
    <scope>NUCLEOTIDE SEQUENCE</scope>
    <source>
        <strain evidence="3">CCMP622</strain>
    </source>
</reference>
<evidence type="ECO:0000256" key="2">
    <source>
        <dbReference type="SAM" id="Phobius"/>
    </source>
</evidence>
<feature type="transmembrane region" description="Helical" evidence="2">
    <location>
        <begin position="34"/>
        <end position="56"/>
    </location>
</feature>
<evidence type="ECO:0000313" key="3">
    <source>
        <dbReference type="EMBL" id="CAD9775744.1"/>
    </source>
</evidence>
<proteinExistence type="predicted"/>
<dbReference type="AlphaFoldDB" id="A0A7S2XIT9"/>
<dbReference type="EMBL" id="HBHP01032048">
    <property type="protein sequence ID" value="CAD9775744.1"/>
    <property type="molecule type" value="Transcribed_RNA"/>
</dbReference>
<keyword evidence="2" id="KW-0472">Membrane</keyword>
<keyword evidence="2" id="KW-1133">Transmembrane helix</keyword>
<organism evidence="3">
    <name type="scientific">Lotharella oceanica</name>
    <dbReference type="NCBI Taxonomy" id="641309"/>
    <lineage>
        <taxon>Eukaryota</taxon>
        <taxon>Sar</taxon>
        <taxon>Rhizaria</taxon>
        <taxon>Cercozoa</taxon>
        <taxon>Chlorarachniophyceae</taxon>
        <taxon>Lotharella</taxon>
    </lineage>
</organism>
<accession>A0A7S2XIT9</accession>
<sequence length="290" mass="32382">MECIVDHLRDQTDPLFLRGDERERTRQCLDAFSVFFRAFATTTFFIFLVIPALVYVDKKFNQYFFNDTEVPGSQRYWLAPRPRRGTSSELWPSTFTNGLMGEKNGGALSTGPFTGVREVLKRLNVARKERRFWKQIRDDVDRVRQLLASPEISPLVAQAILSIVAILLQKALAQCFRPPRGPYLEDNPGPGSGPSPFDDDDSFYDMSARSRTSSGKRNSGVAGEDTSTKKGMDFDETSFEALESDVTDGGGKLDASRATQIRDGDLVAGGQTELADDLDDLDDDLGRQTR</sequence>
<feature type="region of interest" description="Disordered" evidence="1">
    <location>
        <begin position="181"/>
        <end position="290"/>
    </location>
</feature>
<feature type="compositionally biased region" description="Acidic residues" evidence="1">
    <location>
        <begin position="234"/>
        <end position="246"/>
    </location>
</feature>
<gene>
    <name evidence="3" type="ORF">LSP00402_LOCUS19747</name>
</gene>
<name>A0A7S2XIT9_9EUKA</name>
<protein>
    <submittedName>
        <fullName evidence="3">Uncharacterized protein</fullName>
    </submittedName>
</protein>
<feature type="compositionally biased region" description="Acidic residues" evidence="1">
    <location>
        <begin position="274"/>
        <end position="283"/>
    </location>
</feature>
<keyword evidence="2" id="KW-0812">Transmembrane</keyword>